<dbReference type="Proteomes" id="UP000051783">
    <property type="component" value="Unassembled WGS sequence"/>
</dbReference>
<feature type="compositionally biased region" description="Low complexity" evidence="1">
    <location>
        <begin position="33"/>
        <end position="47"/>
    </location>
</feature>
<reference evidence="4 5" key="1">
    <citation type="journal article" date="2015" name="Genome Announc.">
        <title>Expanding the biotechnology potential of lactobacilli through comparative genomics of 213 strains and associated genera.</title>
        <authorList>
            <person name="Sun Z."/>
            <person name="Harris H.M."/>
            <person name="McCann A."/>
            <person name="Guo C."/>
            <person name="Argimon S."/>
            <person name="Zhang W."/>
            <person name="Yang X."/>
            <person name="Jeffery I.B."/>
            <person name="Cooney J.C."/>
            <person name="Kagawa T.F."/>
            <person name="Liu W."/>
            <person name="Song Y."/>
            <person name="Salvetti E."/>
            <person name="Wrobel A."/>
            <person name="Rasinkangas P."/>
            <person name="Parkhill J."/>
            <person name="Rea M.C."/>
            <person name="O'Sullivan O."/>
            <person name="Ritari J."/>
            <person name="Douillard F.P."/>
            <person name="Paul Ross R."/>
            <person name="Yang R."/>
            <person name="Briner A.E."/>
            <person name="Felis G.E."/>
            <person name="de Vos W.M."/>
            <person name="Barrangou R."/>
            <person name="Klaenhammer T.R."/>
            <person name="Caufield P.W."/>
            <person name="Cui Y."/>
            <person name="Zhang H."/>
            <person name="O'Toole P.W."/>
        </authorList>
    </citation>
    <scope>NUCLEOTIDE SEQUENCE [LARGE SCALE GENOMIC DNA]</scope>
    <source>
        <strain evidence="4 5">LMG 26013</strain>
    </source>
</reference>
<proteinExistence type="predicted"/>
<dbReference type="RefSeq" id="WP_057707550.1">
    <property type="nucleotide sequence ID" value="NZ_JQCL01000098.1"/>
</dbReference>
<dbReference type="STRING" id="942150.IV64_GL001262"/>
<protein>
    <recommendedName>
        <fullName evidence="3">WxL domain-containing protein</fullName>
    </recommendedName>
</protein>
<organism evidence="4 5">
    <name type="scientific">Lactiplantibacillus xiangfangensis</name>
    <dbReference type="NCBI Taxonomy" id="942150"/>
    <lineage>
        <taxon>Bacteria</taxon>
        <taxon>Bacillati</taxon>
        <taxon>Bacillota</taxon>
        <taxon>Bacilli</taxon>
        <taxon>Lactobacillales</taxon>
        <taxon>Lactobacillaceae</taxon>
        <taxon>Lactiplantibacillus</taxon>
    </lineage>
</organism>
<comment type="caution">
    <text evidence="4">The sequence shown here is derived from an EMBL/GenBank/DDBJ whole genome shotgun (WGS) entry which is preliminary data.</text>
</comment>
<accession>A0A0R2M756</accession>
<evidence type="ECO:0000256" key="2">
    <source>
        <dbReference type="SAM" id="SignalP"/>
    </source>
</evidence>
<gene>
    <name evidence="4" type="ORF">IV64_GL001262</name>
</gene>
<feature type="signal peptide" evidence="2">
    <location>
        <begin position="1"/>
        <end position="26"/>
    </location>
</feature>
<feature type="chain" id="PRO_5006420457" description="WxL domain-containing protein" evidence="2">
    <location>
        <begin position="27"/>
        <end position="262"/>
    </location>
</feature>
<dbReference type="PATRIC" id="fig|942150.3.peg.1299"/>
<feature type="domain" description="WxL" evidence="3">
    <location>
        <begin position="29"/>
        <end position="260"/>
    </location>
</feature>
<sequence>MKKMVSSLLMTSALLLGAAAPVVANAATTDAGSTTTGVTFTANTDTTKPVDPNNPNKTLDPDPTDNGNNGGKPGAGLALAYAPTTIDFGTHEIDLINAHKYNANGAVDGATDAKGKAGKDSATTNGTFKLGSGGANTGSKVILEVADGRGTNAGWDLSVTSTGDIASLKGATITLPAGNVTASGSTDGNGAVSNAVTIDAGSGSATGTTSNVVLTAATGNGAGVTVDSLDPANLTLNVAANTASAKTYDGTLNWSLSDTPSN</sequence>
<evidence type="ECO:0000313" key="5">
    <source>
        <dbReference type="Proteomes" id="UP000051783"/>
    </source>
</evidence>
<dbReference type="AlphaFoldDB" id="A0A0R2M756"/>
<evidence type="ECO:0000259" key="3">
    <source>
        <dbReference type="Pfam" id="PF13731"/>
    </source>
</evidence>
<name>A0A0R2M756_9LACO</name>
<evidence type="ECO:0000256" key="1">
    <source>
        <dbReference type="SAM" id="MobiDB-lite"/>
    </source>
</evidence>
<evidence type="ECO:0000313" key="4">
    <source>
        <dbReference type="EMBL" id="KRO07808.1"/>
    </source>
</evidence>
<dbReference type="EMBL" id="JQCL01000098">
    <property type="protein sequence ID" value="KRO07808.1"/>
    <property type="molecule type" value="Genomic_DNA"/>
</dbReference>
<feature type="region of interest" description="Disordered" evidence="1">
    <location>
        <begin position="33"/>
        <end position="76"/>
    </location>
</feature>
<keyword evidence="5" id="KW-1185">Reference proteome</keyword>
<dbReference type="OrthoDB" id="2320516at2"/>
<dbReference type="InterPro" id="IPR027994">
    <property type="entry name" value="WxL_dom"/>
</dbReference>
<dbReference type="Pfam" id="PF13731">
    <property type="entry name" value="WxL"/>
    <property type="match status" value="1"/>
</dbReference>
<keyword evidence="2" id="KW-0732">Signal</keyword>